<keyword evidence="7 12" id="KW-0812">Transmembrane</keyword>
<keyword evidence="9 12" id="KW-1133">Transmembrane helix</keyword>
<evidence type="ECO:0000256" key="2">
    <source>
        <dbReference type="ARBA" id="ARBA00004687"/>
    </source>
</evidence>
<dbReference type="Proteomes" id="UP000182444">
    <property type="component" value="Chromosome 1D"/>
</dbReference>
<evidence type="ECO:0000256" key="3">
    <source>
        <dbReference type="ARBA" id="ARBA00006065"/>
    </source>
</evidence>
<dbReference type="AlphaFoldDB" id="A0A1D8ND45"/>
<evidence type="ECO:0000256" key="9">
    <source>
        <dbReference type="ARBA" id="ARBA00022989"/>
    </source>
</evidence>
<gene>
    <name evidence="13" type="ORF">YALI1_D05270g</name>
</gene>
<evidence type="ECO:0000256" key="7">
    <source>
        <dbReference type="ARBA" id="ARBA00022692"/>
    </source>
</evidence>
<dbReference type="KEGG" id="yli:2910629"/>
<keyword evidence="6" id="KW-0808">Transferase</keyword>
<dbReference type="GO" id="GO:0005789">
    <property type="term" value="C:endoplasmic reticulum membrane"/>
    <property type="evidence" value="ECO:0007669"/>
    <property type="project" value="UniProtKB-SubCell"/>
</dbReference>
<dbReference type="GeneID" id="2910629"/>
<comment type="subcellular location">
    <subcellularLocation>
        <location evidence="1 12">Endoplasmic reticulum membrane</location>
        <topology evidence="1 12">Multi-pass membrane protein</topology>
    </subcellularLocation>
</comment>
<comment type="similarity">
    <text evidence="3">Belongs to the glycosyltransferase 22 family. PIGB subfamily.</text>
</comment>
<dbReference type="GO" id="GO:0006506">
    <property type="term" value="P:GPI anchor biosynthetic process"/>
    <property type="evidence" value="ECO:0007669"/>
    <property type="project" value="UniProtKB-UniPathway"/>
</dbReference>
<organism evidence="13 14">
    <name type="scientific">Yarrowia lipolytica</name>
    <name type="common">Candida lipolytica</name>
    <dbReference type="NCBI Taxonomy" id="4952"/>
    <lineage>
        <taxon>Eukaryota</taxon>
        <taxon>Fungi</taxon>
        <taxon>Dikarya</taxon>
        <taxon>Ascomycota</taxon>
        <taxon>Saccharomycotina</taxon>
        <taxon>Dipodascomycetes</taxon>
        <taxon>Dipodascales</taxon>
        <taxon>Dipodascales incertae sedis</taxon>
        <taxon>Yarrowia</taxon>
    </lineage>
</organism>
<comment type="function">
    <text evidence="11">Mannosyltransferase involved in glycosylphosphatidylinositol-anchor biosynthesis. Transfers the third mannose to Man2-GlcN-acyl-PI during GPI precursor assembly.</text>
</comment>
<dbReference type="InterPro" id="IPR005599">
    <property type="entry name" value="GPI_mannosylTrfase"/>
</dbReference>
<dbReference type="VEuPathDB" id="FungiDB:YALI0_D04202g"/>
<reference evidence="13 14" key="1">
    <citation type="journal article" date="2016" name="PLoS ONE">
        <title>Sequence Assembly of Yarrowia lipolytica Strain W29/CLIB89 Shows Transposable Element Diversity.</title>
        <authorList>
            <person name="Magnan C."/>
            <person name="Yu J."/>
            <person name="Chang I."/>
            <person name="Jahn E."/>
            <person name="Kanomata Y."/>
            <person name="Wu J."/>
            <person name="Zeller M."/>
            <person name="Oakes M."/>
            <person name="Baldi P."/>
            <person name="Sandmeyer S."/>
        </authorList>
    </citation>
    <scope>NUCLEOTIDE SEQUENCE [LARGE SCALE GENOMIC DNA]</scope>
    <source>
        <strain evidence="14">CLIB89(W29)</strain>
    </source>
</reference>
<evidence type="ECO:0000256" key="6">
    <source>
        <dbReference type="ARBA" id="ARBA00022679"/>
    </source>
</evidence>
<dbReference type="Pfam" id="PF03901">
    <property type="entry name" value="Glyco_transf_22"/>
    <property type="match status" value="1"/>
</dbReference>
<dbReference type="RefSeq" id="XP_502394.3">
    <property type="nucleotide sequence ID" value="XM_502394.3"/>
</dbReference>
<protein>
    <recommendedName>
        <fullName evidence="12">Mannosyltransferase</fullName>
        <ecNumber evidence="12">2.4.1.-</ecNumber>
    </recommendedName>
</protein>
<feature type="transmembrane region" description="Helical" evidence="12">
    <location>
        <begin position="213"/>
        <end position="231"/>
    </location>
</feature>
<evidence type="ECO:0000256" key="12">
    <source>
        <dbReference type="RuleBase" id="RU363075"/>
    </source>
</evidence>
<dbReference type="EMBL" id="CP017556">
    <property type="protein sequence ID" value="AOW03560.1"/>
    <property type="molecule type" value="Genomic_DNA"/>
</dbReference>
<sequence length="510" mass="58336">MMQHKEIKHPYQGIKYTVLVVIAAFRVANALTTKTFFQPDEYWQSLEPAHRLAYGYGYLTWEWHEGLRSSLPPLVGAGIYKALQLLGLDDPRIVRIAPKIVMALFASAGDVYTWKLSARLQGPAEAPWALFVSLLSAFNWFFLTRTFSNSAEMVLTAVALNYWSFNGKEVNFKRLSVALFIGAISCVLRPTNAILWAVLGLHLVLTTTAKMRVLWLAVRNVALVFAATYYIDYLYYGEPVFPLLNFLKFNLLQSLAHFYGTSPTLYYFYEALPLLTVGWLPLTLWGLWINRSQVLVKAALAVVVAFSLIRHKEVRFIYPLVPILHMAAAEAITQTPKKLRKWLVWSLALVNILVAGYFSQVHQRGVVDVVEYLSTEPQVTSVGFLMPCHSTPYQSHLHRDIPVWFLTCEPPIGFTAEEQMTYRDQADQFYDDPLQFVQTQFPESVAVSAREARTPLFHPSHLAIFESLEKKSPEVIEHLVELGYKRGKTFFNSHFHDDWRREGDVVVYNL</sequence>
<dbReference type="PANTHER" id="PTHR22760">
    <property type="entry name" value="GLYCOSYLTRANSFERASE"/>
    <property type="match status" value="1"/>
</dbReference>
<evidence type="ECO:0000313" key="14">
    <source>
        <dbReference type="Proteomes" id="UP000182444"/>
    </source>
</evidence>
<evidence type="ECO:0000313" key="13">
    <source>
        <dbReference type="EMBL" id="AOW03560.1"/>
    </source>
</evidence>
<evidence type="ECO:0000256" key="10">
    <source>
        <dbReference type="ARBA" id="ARBA00023136"/>
    </source>
</evidence>
<keyword evidence="10 12" id="KW-0472">Membrane</keyword>
<evidence type="ECO:0000256" key="4">
    <source>
        <dbReference type="ARBA" id="ARBA00022502"/>
    </source>
</evidence>
<dbReference type="eggNOG" id="KOG1771">
    <property type="taxonomic scope" value="Eukaryota"/>
</dbReference>
<dbReference type="EC" id="2.4.1.-" evidence="12"/>
<feature type="transmembrane region" description="Helical" evidence="12">
    <location>
        <begin position="266"/>
        <end position="287"/>
    </location>
</feature>
<dbReference type="PANTHER" id="PTHR22760:SF4">
    <property type="entry name" value="GPI MANNOSYLTRANSFERASE 3"/>
    <property type="match status" value="1"/>
</dbReference>
<accession>A0A1D8ND45</accession>
<proteinExistence type="inferred from homology"/>
<keyword evidence="4" id="KW-0337">GPI-anchor biosynthesis</keyword>
<dbReference type="OMA" id="HHMVFNN"/>
<comment type="pathway">
    <text evidence="2">Glycolipid biosynthesis; glycosylphosphatidylinositol-anchor biosynthesis.</text>
</comment>
<feature type="transmembrane region" description="Helical" evidence="12">
    <location>
        <begin position="342"/>
        <end position="359"/>
    </location>
</feature>
<evidence type="ECO:0000256" key="1">
    <source>
        <dbReference type="ARBA" id="ARBA00004477"/>
    </source>
</evidence>
<dbReference type="VEuPathDB" id="FungiDB:YALI1_D05270g"/>
<dbReference type="GO" id="GO:0000026">
    <property type="term" value="F:alpha-1,2-mannosyltransferase activity"/>
    <property type="evidence" value="ECO:0007669"/>
    <property type="project" value="TreeGrafter"/>
</dbReference>
<evidence type="ECO:0000256" key="5">
    <source>
        <dbReference type="ARBA" id="ARBA00022676"/>
    </source>
</evidence>
<keyword evidence="5 12" id="KW-0328">Glycosyltransferase</keyword>
<keyword evidence="8 12" id="KW-0256">Endoplasmic reticulum</keyword>
<evidence type="ECO:0000256" key="11">
    <source>
        <dbReference type="ARBA" id="ARBA00024708"/>
    </source>
</evidence>
<dbReference type="UniPathway" id="UPA00196"/>
<evidence type="ECO:0000256" key="8">
    <source>
        <dbReference type="ARBA" id="ARBA00022824"/>
    </source>
</evidence>
<feature type="transmembrane region" description="Helical" evidence="12">
    <location>
        <begin position="177"/>
        <end position="201"/>
    </location>
</feature>
<name>A0A1D8ND45_YARLL</name>
<comment type="caution">
    <text evidence="12">Lacks conserved residue(s) required for the propagation of feature annotation.</text>
</comment>